<dbReference type="Proteomes" id="UP000003254">
    <property type="component" value="Unassembled WGS sequence"/>
</dbReference>
<dbReference type="InterPro" id="IPR029044">
    <property type="entry name" value="Nucleotide-diphossugar_trans"/>
</dbReference>
<dbReference type="Gene3D" id="3.90.550.10">
    <property type="entry name" value="Spore Coat Polysaccharide Biosynthesis Protein SpsA, Chain A"/>
    <property type="match status" value="1"/>
</dbReference>
<name>B5CT05_9FIRM</name>
<evidence type="ECO:0000313" key="1">
    <source>
        <dbReference type="EMBL" id="EDY31636.1"/>
    </source>
</evidence>
<dbReference type="EMBL" id="ABOU02000052">
    <property type="protein sequence ID" value="EDY31636.1"/>
    <property type="molecule type" value="Genomic_DNA"/>
</dbReference>
<comment type="caution">
    <text evidence="1">The sequence shown here is derived from an EMBL/GenBank/DDBJ whole genome shotgun (WGS) entry which is preliminary data.</text>
</comment>
<keyword evidence="2" id="KW-1185">Reference proteome</keyword>
<organism evidence="1 2">
    <name type="scientific">[Ruminococcus] lactaris ATCC 29176</name>
    <dbReference type="NCBI Taxonomy" id="471875"/>
    <lineage>
        <taxon>Bacteria</taxon>
        <taxon>Bacillati</taxon>
        <taxon>Bacillota</taxon>
        <taxon>Clostridia</taxon>
        <taxon>Lachnospirales</taxon>
        <taxon>Lachnospiraceae</taxon>
        <taxon>Mediterraneibacter</taxon>
    </lineage>
</organism>
<protein>
    <submittedName>
        <fullName evidence="1">Uncharacterized protein</fullName>
    </submittedName>
</protein>
<dbReference type="eggNOG" id="COG1209">
    <property type="taxonomic scope" value="Bacteria"/>
</dbReference>
<proteinExistence type="predicted"/>
<evidence type="ECO:0000313" key="2">
    <source>
        <dbReference type="Proteomes" id="UP000003254"/>
    </source>
</evidence>
<reference evidence="1 2" key="2">
    <citation type="submission" date="2008-08" db="EMBL/GenBank/DDBJ databases">
        <authorList>
            <person name="Fulton L."/>
            <person name="Clifton S."/>
            <person name="Fulton B."/>
            <person name="Xu J."/>
            <person name="Minx P."/>
            <person name="Pepin K.H."/>
            <person name="Johnson M."/>
            <person name="Bhonagiri V."/>
            <person name="Nash W.E."/>
            <person name="Mardis E.R."/>
            <person name="Wilson R.K."/>
        </authorList>
    </citation>
    <scope>NUCLEOTIDE SEQUENCE [LARGE SCALE GENOMIC DNA]</scope>
    <source>
        <strain evidence="1 2">ATCC 29176</strain>
    </source>
</reference>
<sequence>MQAAEFVQTVQNRQGVVISAPEEIAFYEKWITKEELIQSARMYGKSPYGEHLMRVAENRLIFQEEITYDDHRNRWSRIYRKQLYISYAGQVS</sequence>
<dbReference type="HOGENOM" id="CLU_2411396_0_0_9"/>
<gene>
    <name evidence="1" type="ORF">RUMLAC_02626</name>
</gene>
<accession>B5CT05</accession>
<dbReference type="AlphaFoldDB" id="B5CT05"/>
<reference evidence="1 2" key="1">
    <citation type="submission" date="2008-08" db="EMBL/GenBank/DDBJ databases">
        <title>Draft genome sequence of Ruminococcus lactaris ATCC 29176.</title>
        <authorList>
            <person name="Sudarsanam P."/>
            <person name="Ley R."/>
            <person name="Guruge J."/>
            <person name="Turnbaugh P.J."/>
            <person name="Mahowald M."/>
            <person name="Liep D."/>
            <person name="Gordon J."/>
        </authorList>
    </citation>
    <scope>NUCLEOTIDE SEQUENCE [LARGE SCALE GENOMIC DNA]</scope>
    <source>
        <strain evidence="1 2">ATCC 29176</strain>
    </source>
</reference>